<feature type="signal peptide" evidence="1">
    <location>
        <begin position="1"/>
        <end position="20"/>
    </location>
</feature>
<keyword evidence="3" id="KW-1185">Reference proteome</keyword>
<evidence type="ECO:0008006" key="4">
    <source>
        <dbReference type="Google" id="ProtNLM"/>
    </source>
</evidence>
<evidence type="ECO:0000256" key="1">
    <source>
        <dbReference type="SAM" id="SignalP"/>
    </source>
</evidence>
<gene>
    <name evidence="2" type="ORF">JO379_005813</name>
</gene>
<evidence type="ECO:0000313" key="3">
    <source>
        <dbReference type="Proteomes" id="UP001519291"/>
    </source>
</evidence>
<name>A0ABS4YC09_9ACTN</name>
<comment type="caution">
    <text evidence="2">The sequence shown here is derived from an EMBL/GenBank/DDBJ whole genome shotgun (WGS) entry which is preliminary data.</text>
</comment>
<dbReference type="Proteomes" id="UP001519291">
    <property type="component" value="Unassembled WGS sequence"/>
</dbReference>
<reference evidence="2 3" key="1">
    <citation type="submission" date="2021-03" db="EMBL/GenBank/DDBJ databases">
        <title>Sequencing the genomes of 1000 actinobacteria strains.</title>
        <authorList>
            <person name="Klenk H.-P."/>
        </authorList>
    </citation>
    <scope>NUCLEOTIDE SEQUENCE [LARGE SCALE GENOMIC DNA]</scope>
    <source>
        <strain evidence="2 3">DSM 41480</strain>
    </source>
</reference>
<keyword evidence="1" id="KW-0732">Signal</keyword>
<dbReference type="GeneID" id="91572659"/>
<protein>
    <recommendedName>
        <fullName evidence="4">Sporulation and spore germination</fullName>
    </recommendedName>
</protein>
<evidence type="ECO:0000313" key="2">
    <source>
        <dbReference type="EMBL" id="MBP2406344.1"/>
    </source>
</evidence>
<dbReference type="RefSeq" id="WP_130881194.1">
    <property type="nucleotide sequence ID" value="NZ_JAGIOH010000001.1"/>
</dbReference>
<dbReference type="EMBL" id="JAGIOH010000001">
    <property type="protein sequence ID" value="MBP2406344.1"/>
    <property type="molecule type" value="Genomic_DNA"/>
</dbReference>
<sequence>MRIRRAAAAATLCGLLTALAGCGIEPTEVIDVGYPATGAKRPGVPATQAVLYFAYPGGVVPVSRPAGDAVSAEDAVPLLLKGPNEPERLRGYYSELPTVGGVDVITSTDRVVIRLGTDVSRLTRTARNQLVCTAAHNGVPGKLPADEVKVSLVGGGKSVTDQVCASLFPPAGRTGPAVSPAPGS</sequence>
<organism evidence="2 3">
    <name type="scientific">Streptomyces syringium</name>
    <dbReference type="NCBI Taxonomy" id="76729"/>
    <lineage>
        <taxon>Bacteria</taxon>
        <taxon>Bacillati</taxon>
        <taxon>Actinomycetota</taxon>
        <taxon>Actinomycetes</taxon>
        <taxon>Kitasatosporales</taxon>
        <taxon>Streptomycetaceae</taxon>
        <taxon>Streptomyces</taxon>
    </lineage>
</organism>
<feature type="chain" id="PRO_5046582016" description="Sporulation and spore germination" evidence="1">
    <location>
        <begin position="21"/>
        <end position="184"/>
    </location>
</feature>
<dbReference type="PROSITE" id="PS51257">
    <property type="entry name" value="PROKAR_LIPOPROTEIN"/>
    <property type="match status" value="1"/>
</dbReference>
<accession>A0ABS4YC09</accession>
<proteinExistence type="predicted"/>